<evidence type="ECO:0000313" key="15">
    <source>
        <dbReference type="Proteomes" id="UP000440367"/>
    </source>
</evidence>
<evidence type="ECO:0000313" key="9">
    <source>
        <dbReference type="EMBL" id="KAE9181339.1"/>
    </source>
</evidence>
<dbReference type="EMBL" id="QXGB01004161">
    <property type="protein sequence ID" value="KAE9167298.1"/>
    <property type="molecule type" value="Genomic_DNA"/>
</dbReference>
<proteinExistence type="predicted"/>
<dbReference type="Proteomes" id="UP000433483">
    <property type="component" value="Unassembled WGS sequence"/>
</dbReference>
<dbReference type="EMBL" id="QXGE01003006">
    <property type="protein sequence ID" value="KAE9277717.1"/>
    <property type="molecule type" value="Genomic_DNA"/>
</dbReference>
<sequence>MTVRPAVMILPSVHAVVAEMIRVREGHSTDTAAEVTLVSDRATVHAPLVVAPTIQRTSATAGASFASRSTMLAVVRCSSGSKSSPSSSVPPSTSPRSPPTSKTSMSRRI</sequence>
<reference evidence="12 13" key="1">
    <citation type="submission" date="2018-08" db="EMBL/GenBank/DDBJ databases">
        <title>Genomic investigation of the strawberry pathogen Phytophthora fragariae indicates pathogenicity is determined by transcriptional variation in three key races.</title>
        <authorList>
            <person name="Adams T.M."/>
            <person name="Armitage A.D."/>
            <person name="Sobczyk M.K."/>
            <person name="Bates H.J."/>
            <person name="Dunwell J.M."/>
            <person name="Nellist C.F."/>
            <person name="Harrison R.J."/>
        </authorList>
    </citation>
    <scope>NUCLEOTIDE SEQUENCE [LARGE SCALE GENOMIC DNA]</scope>
    <source>
        <strain evidence="10 14">A4</strain>
        <strain evidence="9 15">BC-1</strain>
        <strain evidence="8 19">BC-23</strain>
        <strain evidence="7 13">NOV-27</strain>
        <strain evidence="6 16">NOV-5</strain>
        <strain evidence="4 17">NOV-71</strain>
        <strain evidence="11 20">NOV-77</strain>
        <strain evidence="2 12">NOV-9</strain>
        <strain evidence="5 21">ONT-3</strain>
        <strain evidence="3 18">SCRP245</strain>
    </source>
</reference>
<feature type="region of interest" description="Disordered" evidence="1">
    <location>
        <begin position="77"/>
        <end position="109"/>
    </location>
</feature>
<dbReference type="EMBL" id="QXFY01004169">
    <property type="protein sequence ID" value="KAE9279238.1"/>
    <property type="molecule type" value="Genomic_DNA"/>
</dbReference>
<evidence type="ECO:0000313" key="19">
    <source>
        <dbReference type="Proteomes" id="UP000476176"/>
    </source>
</evidence>
<dbReference type="AlphaFoldDB" id="A0A6A3QWY2"/>
<evidence type="ECO:0000313" key="6">
    <source>
        <dbReference type="EMBL" id="KAE9083105.1"/>
    </source>
</evidence>
<accession>A0A6A3QWY2</accession>
<evidence type="ECO:0000313" key="11">
    <source>
        <dbReference type="EMBL" id="KAE9279238.1"/>
    </source>
</evidence>
<dbReference type="Proteomes" id="UP000488956">
    <property type="component" value="Unassembled WGS sequence"/>
</dbReference>
<dbReference type="Proteomes" id="UP000440367">
    <property type="component" value="Unassembled WGS sequence"/>
</dbReference>
<dbReference type="Proteomes" id="UP000440732">
    <property type="component" value="Unassembled WGS sequence"/>
</dbReference>
<evidence type="ECO:0000313" key="20">
    <source>
        <dbReference type="Proteomes" id="UP000486351"/>
    </source>
</evidence>
<evidence type="ECO:0000313" key="13">
    <source>
        <dbReference type="Proteomes" id="UP000433483"/>
    </source>
</evidence>
<dbReference type="Proteomes" id="UP000441208">
    <property type="component" value="Unassembled WGS sequence"/>
</dbReference>
<evidence type="ECO:0000313" key="8">
    <source>
        <dbReference type="EMBL" id="KAE9173743.1"/>
    </source>
</evidence>
<dbReference type="EMBL" id="QXGA01003452">
    <property type="protein sequence ID" value="KAE9083105.1"/>
    <property type="molecule type" value="Genomic_DNA"/>
</dbReference>
<evidence type="ECO:0000313" key="17">
    <source>
        <dbReference type="Proteomes" id="UP000441208"/>
    </source>
</evidence>
<feature type="compositionally biased region" description="Low complexity" evidence="1">
    <location>
        <begin position="78"/>
        <end position="91"/>
    </location>
</feature>
<dbReference type="EMBL" id="QXFW01003619">
    <property type="protein sequence ID" value="KAE8969702.1"/>
    <property type="molecule type" value="Genomic_DNA"/>
</dbReference>
<evidence type="ECO:0000313" key="21">
    <source>
        <dbReference type="Proteomes" id="UP000488956"/>
    </source>
</evidence>
<comment type="caution">
    <text evidence="6">The sequence shown here is derived from an EMBL/GenBank/DDBJ whole genome shotgun (WGS) entry which is preliminary data.</text>
</comment>
<dbReference type="Proteomes" id="UP000476176">
    <property type="component" value="Unassembled WGS sequence"/>
</dbReference>
<evidence type="ECO:0000313" key="5">
    <source>
        <dbReference type="EMBL" id="KAE9067988.1"/>
    </source>
</evidence>
<organism evidence="6 16">
    <name type="scientific">Phytophthora fragariae</name>
    <dbReference type="NCBI Taxonomy" id="53985"/>
    <lineage>
        <taxon>Eukaryota</taxon>
        <taxon>Sar</taxon>
        <taxon>Stramenopiles</taxon>
        <taxon>Oomycota</taxon>
        <taxon>Peronosporomycetes</taxon>
        <taxon>Peronosporales</taxon>
        <taxon>Peronosporaceae</taxon>
        <taxon>Phytophthora</taxon>
    </lineage>
</organism>
<dbReference type="Proteomes" id="UP000486351">
    <property type="component" value="Unassembled WGS sequence"/>
</dbReference>
<dbReference type="Proteomes" id="UP000460718">
    <property type="component" value="Unassembled WGS sequence"/>
</dbReference>
<evidence type="ECO:0000256" key="1">
    <source>
        <dbReference type="SAM" id="MobiDB-lite"/>
    </source>
</evidence>
<evidence type="ECO:0000313" key="3">
    <source>
        <dbReference type="EMBL" id="KAE8969702.1"/>
    </source>
</evidence>
<dbReference type="EMBL" id="QXGD01003043">
    <property type="protein sequence ID" value="KAE9181339.1"/>
    <property type="molecule type" value="Genomic_DNA"/>
</dbReference>
<evidence type="ECO:0000313" key="4">
    <source>
        <dbReference type="EMBL" id="KAE9067208.1"/>
    </source>
</evidence>
<keyword evidence="13" id="KW-1185">Reference proteome</keyword>
<dbReference type="EMBL" id="QXFX01003612">
    <property type="protein sequence ID" value="KAE9067988.1"/>
    <property type="molecule type" value="Genomic_DNA"/>
</dbReference>
<evidence type="ECO:0000313" key="16">
    <source>
        <dbReference type="Proteomes" id="UP000440732"/>
    </source>
</evidence>
<dbReference type="Proteomes" id="UP000429523">
    <property type="component" value="Unassembled WGS sequence"/>
</dbReference>
<evidence type="ECO:0000313" key="7">
    <source>
        <dbReference type="EMBL" id="KAE9167298.1"/>
    </source>
</evidence>
<evidence type="ECO:0000313" key="14">
    <source>
        <dbReference type="Proteomes" id="UP000437068"/>
    </source>
</evidence>
<evidence type="ECO:0000313" key="10">
    <source>
        <dbReference type="EMBL" id="KAE9277717.1"/>
    </source>
</evidence>
<name>A0A6A3QWY2_9STRA</name>
<evidence type="ECO:0000313" key="18">
    <source>
        <dbReference type="Proteomes" id="UP000460718"/>
    </source>
</evidence>
<dbReference type="EMBL" id="QXFZ01003761">
    <property type="protein sequence ID" value="KAE9067208.1"/>
    <property type="molecule type" value="Genomic_DNA"/>
</dbReference>
<protein>
    <submittedName>
        <fullName evidence="6">Uncharacterized protein</fullName>
    </submittedName>
</protein>
<dbReference type="Proteomes" id="UP000437068">
    <property type="component" value="Unassembled WGS sequence"/>
</dbReference>
<dbReference type="EMBL" id="QXGC01003699">
    <property type="protein sequence ID" value="KAE9173743.1"/>
    <property type="molecule type" value="Genomic_DNA"/>
</dbReference>
<dbReference type="EMBL" id="QXGF01003746">
    <property type="protein sequence ID" value="KAE8920932.1"/>
    <property type="molecule type" value="Genomic_DNA"/>
</dbReference>
<gene>
    <name evidence="10" type="ORF">PF001_g25516</name>
    <name evidence="9" type="ORF">PF002_g27300</name>
    <name evidence="8" type="ORF">PF004_g26873</name>
    <name evidence="7" type="ORF">PF005_g28842</name>
    <name evidence="6" type="ORF">PF006_g26758</name>
    <name evidence="4" type="ORF">PF007_g28159</name>
    <name evidence="11" type="ORF">PF008_g28416</name>
    <name evidence="2" type="ORF">PF009_g28780</name>
    <name evidence="5" type="ORF">PF010_g27249</name>
    <name evidence="3" type="ORF">PF011_g26698</name>
</gene>
<evidence type="ECO:0000313" key="2">
    <source>
        <dbReference type="EMBL" id="KAE8920932.1"/>
    </source>
</evidence>
<feature type="compositionally biased region" description="Low complexity" evidence="1">
    <location>
        <begin position="99"/>
        <end position="109"/>
    </location>
</feature>
<evidence type="ECO:0000313" key="12">
    <source>
        <dbReference type="Proteomes" id="UP000429523"/>
    </source>
</evidence>